<evidence type="ECO:0000313" key="4">
    <source>
        <dbReference type="EMBL" id="AYN57483.1"/>
    </source>
</evidence>
<gene>
    <name evidence="4" type="primary">7</name>
    <name evidence="4" type="ORF">PBI_CORAL_7</name>
</gene>
<dbReference type="RefSeq" id="YP_009815764.1">
    <property type="nucleotide sequence ID" value="NC_048099.1"/>
</dbReference>
<evidence type="ECO:0000313" key="5">
    <source>
        <dbReference type="Proteomes" id="UP000278552"/>
    </source>
</evidence>
<evidence type="ECO:0000256" key="1">
    <source>
        <dbReference type="ARBA" id="ARBA00004328"/>
    </source>
</evidence>
<sequence length="444" mass="47090">MGGRADVMSTKVKSLQEAAAAAAGRARAIAEKAAGESRELTAQERSDYDADMLKGRDLLEQLRTAKADEAILADARALADEIGPAAAADLDGQKETARAMRHLKSLGFEVVDSLEFKAAMAPFKDGRVPEKARFQTDPIAVKSLFTGTDETSAGVFVTPEQTGILEMLGRRPLTLRDVISTRTTGSDTVEYVRQTAHTNNAAPVAEATTSAAPTHDIGTGAEVRAAGGGYKPEGSWTFERETATVKTIAEWVPATKRALADAGQLQGLINDELRKDVAEEEENQILTGDGTGENLPGILSTAGIQSQAFDTDIFTSVRRAITKARTVGRVVPNAVMLNPVDVETIDLAREGAGTGKFLGAGPFAMGPRTLWSVPVLESEAIAAGTGLVGDFSKAVLWDRQQTTVTMTDSHADFFIRNLVAVLAEERVAFGVTRPTAFVETDVAA</sequence>
<proteinExistence type="predicted"/>
<dbReference type="GO" id="GO:0044423">
    <property type="term" value="C:virion component"/>
    <property type="evidence" value="ECO:0007669"/>
    <property type="project" value="UniProtKB-KW"/>
</dbReference>
<organism evidence="4 5">
    <name type="scientific">Arthrobacter phage Coral</name>
    <dbReference type="NCBI Taxonomy" id="2419951"/>
    <lineage>
        <taxon>Viruses</taxon>
        <taxon>Duplodnaviria</taxon>
        <taxon>Heunggongvirae</taxon>
        <taxon>Uroviricota</taxon>
        <taxon>Caudoviricetes</taxon>
        <taxon>Coralvirus</taxon>
        <taxon>Coralvirus coral</taxon>
    </lineage>
</organism>
<keyword evidence="2" id="KW-0946">Virion</keyword>
<reference evidence="4 5" key="1">
    <citation type="submission" date="2018-09" db="EMBL/GenBank/DDBJ databases">
        <authorList>
            <person name="Giglietti G."/>
            <person name="Stoner T.H."/>
            <person name="Garlena R.A."/>
            <person name="Russell D.A."/>
            <person name="Pope W.H."/>
            <person name="Jacobs-Sera D."/>
            <person name="Hatfull G.F."/>
        </authorList>
    </citation>
    <scope>NUCLEOTIDE SEQUENCE [LARGE SCALE GENOMIC DNA]</scope>
</reference>
<feature type="domain" description="Phage capsid-like C-terminal" evidence="3">
    <location>
        <begin position="161"/>
        <end position="438"/>
    </location>
</feature>
<dbReference type="Pfam" id="PF05065">
    <property type="entry name" value="Phage_capsid"/>
    <property type="match status" value="1"/>
</dbReference>
<accession>A0A3G2KER6</accession>
<evidence type="ECO:0000259" key="3">
    <source>
        <dbReference type="Pfam" id="PF05065"/>
    </source>
</evidence>
<dbReference type="KEGG" id="vg:55006995"/>
<dbReference type="NCBIfam" id="TIGR01554">
    <property type="entry name" value="major_cap_HK97"/>
    <property type="match status" value="1"/>
</dbReference>
<dbReference type="InterPro" id="IPR054612">
    <property type="entry name" value="Phage_capsid-like_C"/>
</dbReference>
<comment type="subcellular location">
    <subcellularLocation>
        <location evidence="1">Virion</location>
    </subcellularLocation>
</comment>
<dbReference type="EMBL" id="MH834606">
    <property type="protein sequence ID" value="AYN57483.1"/>
    <property type="molecule type" value="Genomic_DNA"/>
</dbReference>
<dbReference type="Proteomes" id="UP000278552">
    <property type="component" value="Segment"/>
</dbReference>
<dbReference type="SUPFAM" id="SSF56563">
    <property type="entry name" value="Major capsid protein gp5"/>
    <property type="match status" value="1"/>
</dbReference>
<keyword evidence="5" id="KW-1185">Reference proteome</keyword>
<evidence type="ECO:0000256" key="2">
    <source>
        <dbReference type="ARBA" id="ARBA00022844"/>
    </source>
</evidence>
<name>A0A3G2KER6_9CAUD</name>
<dbReference type="InterPro" id="IPR024455">
    <property type="entry name" value="Phage_capsid"/>
</dbReference>
<dbReference type="GeneID" id="55006995"/>
<protein>
    <submittedName>
        <fullName evidence="4">Major capsid protein</fullName>
    </submittedName>
</protein>
<dbReference type="Gene3D" id="3.30.2320.10">
    <property type="entry name" value="hypothetical protein PF0899 domain"/>
    <property type="match status" value="1"/>
</dbReference>
<dbReference type="Gene3D" id="3.30.2400.10">
    <property type="entry name" value="Major capsid protein gp5"/>
    <property type="match status" value="1"/>
</dbReference>